<dbReference type="EC" id="3.4.-.-" evidence="8"/>
<evidence type="ECO:0000313" key="9">
    <source>
        <dbReference type="EMBL" id="EHK52794.1"/>
    </source>
</evidence>
<keyword evidence="10" id="KW-1185">Reference proteome</keyword>
<evidence type="ECO:0000256" key="8">
    <source>
        <dbReference type="RuleBase" id="RU364100"/>
    </source>
</evidence>
<gene>
    <name evidence="9" type="ORF">MAXJ12_33479</name>
</gene>
<dbReference type="SUPFAM" id="SSF143081">
    <property type="entry name" value="BB1717-like"/>
    <property type="match status" value="1"/>
</dbReference>
<dbReference type="InterPro" id="IPR036590">
    <property type="entry name" value="SRAP-like"/>
</dbReference>
<evidence type="ECO:0000256" key="7">
    <source>
        <dbReference type="ARBA" id="ARBA00023239"/>
    </source>
</evidence>
<dbReference type="EMBL" id="AHAM01000301">
    <property type="protein sequence ID" value="EHK52794.1"/>
    <property type="molecule type" value="Genomic_DNA"/>
</dbReference>
<name>H0I2J2_9HYPH</name>
<evidence type="ECO:0000256" key="4">
    <source>
        <dbReference type="ARBA" id="ARBA00022801"/>
    </source>
</evidence>
<keyword evidence="4 8" id="KW-0378">Hydrolase</keyword>
<reference evidence="9 10" key="1">
    <citation type="journal article" date="2012" name="J. Bacteriol.">
        <title>Draft Genome Sequence of Mesorhizobium alhagi CCNWXJ12-2T, a Novel Salt-Resistant Species Isolated from the Desert of Northwestern China.</title>
        <authorList>
            <person name="Zhou M."/>
            <person name="Chen W."/>
            <person name="Chen H."/>
            <person name="Wei G."/>
        </authorList>
    </citation>
    <scope>NUCLEOTIDE SEQUENCE [LARGE SCALE GENOMIC DNA]</scope>
    <source>
        <strain evidence="9 10">CCNWXJ12-2</strain>
    </source>
</reference>
<accession>H0I2J2</accession>
<keyword evidence="2 8" id="KW-0645">Protease</keyword>
<keyword evidence="3" id="KW-0227">DNA damage</keyword>
<dbReference type="PANTHER" id="PTHR13604">
    <property type="entry name" value="DC12-RELATED"/>
    <property type="match status" value="1"/>
</dbReference>
<proteinExistence type="inferred from homology"/>
<dbReference type="GO" id="GO:0003697">
    <property type="term" value="F:single-stranded DNA binding"/>
    <property type="evidence" value="ECO:0007669"/>
    <property type="project" value="InterPro"/>
</dbReference>
<dbReference type="GO" id="GO:0006508">
    <property type="term" value="P:proteolysis"/>
    <property type="evidence" value="ECO:0007669"/>
    <property type="project" value="UniProtKB-KW"/>
</dbReference>
<dbReference type="Proteomes" id="UP000003250">
    <property type="component" value="Unassembled WGS sequence"/>
</dbReference>
<dbReference type="Gene3D" id="3.90.1680.10">
    <property type="entry name" value="SOS response associated peptidase-like"/>
    <property type="match status" value="1"/>
</dbReference>
<dbReference type="GO" id="GO:0016829">
    <property type="term" value="F:lyase activity"/>
    <property type="evidence" value="ECO:0007669"/>
    <property type="project" value="UniProtKB-KW"/>
</dbReference>
<dbReference type="Pfam" id="PF02586">
    <property type="entry name" value="SRAP"/>
    <property type="match status" value="1"/>
</dbReference>
<evidence type="ECO:0000256" key="2">
    <source>
        <dbReference type="ARBA" id="ARBA00022670"/>
    </source>
</evidence>
<protein>
    <recommendedName>
        <fullName evidence="8">Abasic site processing protein</fullName>
        <ecNumber evidence="8">3.4.-.-</ecNumber>
    </recommendedName>
</protein>
<evidence type="ECO:0000256" key="1">
    <source>
        <dbReference type="ARBA" id="ARBA00008136"/>
    </source>
</evidence>
<keyword evidence="6" id="KW-0238">DNA-binding</keyword>
<dbReference type="GO" id="GO:0106300">
    <property type="term" value="P:protein-DNA covalent cross-linking repair"/>
    <property type="evidence" value="ECO:0007669"/>
    <property type="project" value="InterPro"/>
</dbReference>
<dbReference type="GO" id="GO:0008233">
    <property type="term" value="F:peptidase activity"/>
    <property type="evidence" value="ECO:0007669"/>
    <property type="project" value="UniProtKB-KW"/>
</dbReference>
<keyword evidence="7" id="KW-0456">Lyase</keyword>
<keyword evidence="5" id="KW-0190">Covalent protein-DNA linkage</keyword>
<dbReference type="AlphaFoldDB" id="H0I2J2"/>
<organism evidence="9 10">
    <name type="scientific">Mesorhizobium alhagi CCNWXJ12-2</name>
    <dbReference type="NCBI Taxonomy" id="1107882"/>
    <lineage>
        <taxon>Bacteria</taxon>
        <taxon>Pseudomonadati</taxon>
        <taxon>Pseudomonadota</taxon>
        <taxon>Alphaproteobacteria</taxon>
        <taxon>Hyphomicrobiales</taxon>
        <taxon>Phyllobacteriaceae</taxon>
        <taxon>Allomesorhizobium</taxon>
    </lineage>
</organism>
<sequence>MYGRVYVKTSAADAIALKSGEPFALAAIWEMWREPKTGEDIKTFAVLTCEPNEMMATIHDRMPVVLHSSDYRRWLMDPDPSDLMKPFPADLMTMWRIDRKVGNYKNDTPDILDVAPPADLFE</sequence>
<evidence type="ECO:0000256" key="6">
    <source>
        <dbReference type="ARBA" id="ARBA00023125"/>
    </source>
</evidence>
<dbReference type="OrthoDB" id="9782620at2"/>
<dbReference type="InterPro" id="IPR003738">
    <property type="entry name" value="SRAP"/>
</dbReference>
<evidence type="ECO:0000256" key="3">
    <source>
        <dbReference type="ARBA" id="ARBA00022763"/>
    </source>
</evidence>
<evidence type="ECO:0000313" key="10">
    <source>
        <dbReference type="Proteomes" id="UP000003250"/>
    </source>
</evidence>
<dbReference type="PATRIC" id="fig|1107882.3.peg.6468"/>
<dbReference type="PANTHER" id="PTHR13604:SF0">
    <property type="entry name" value="ABASIC SITE PROCESSING PROTEIN HMCES"/>
    <property type="match status" value="1"/>
</dbReference>
<evidence type="ECO:0000256" key="5">
    <source>
        <dbReference type="ARBA" id="ARBA00023124"/>
    </source>
</evidence>
<comment type="similarity">
    <text evidence="1 8">Belongs to the SOS response-associated peptidase family.</text>
</comment>